<dbReference type="Gene3D" id="6.10.340.10">
    <property type="match status" value="1"/>
</dbReference>
<dbReference type="PROSITE" id="PS50885">
    <property type="entry name" value="HAMP"/>
    <property type="match status" value="1"/>
</dbReference>
<dbReference type="SMART" id="SM00044">
    <property type="entry name" value="CYCc"/>
    <property type="match status" value="1"/>
</dbReference>
<dbReference type="EMBL" id="CP002568">
    <property type="protein sequence ID" value="ADZ71314.1"/>
    <property type="molecule type" value="Genomic_DNA"/>
</dbReference>
<evidence type="ECO:0000259" key="2">
    <source>
        <dbReference type="PROSITE" id="PS50125"/>
    </source>
</evidence>
<proteinExistence type="predicted"/>
<dbReference type="PANTHER" id="PTHR43081">
    <property type="entry name" value="ADENYLATE CYCLASE, TERMINAL-DIFFERENTIATION SPECIFIC-RELATED"/>
    <property type="match status" value="1"/>
</dbReference>
<accession>F2J6E0</accession>
<dbReference type="SUPFAM" id="SSF55073">
    <property type="entry name" value="Nucleotide cyclase"/>
    <property type="match status" value="1"/>
</dbReference>
<evidence type="ECO:0000256" key="1">
    <source>
        <dbReference type="SAM" id="Phobius"/>
    </source>
</evidence>
<evidence type="ECO:0000313" key="5">
    <source>
        <dbReference type="Proteomes" id="UP000008130"/>
    </source>
</evidence>
<dbReference type="GO" id="GO:0009190">
    <property type="term" value="P:cyclic nucleotide biosynthetic process"/>
    <property type="evidence" value="ECO:0007669"/>
    <property type="project" value="InterPro"/>
</dbReference>
<dbReference type="SMART" id="SM00304">
    <property type="entry name" value="HAMP"/>
    <property type="match status" value="1"/>
</dbReference>
<reference evidence="4 5" key="1">
    <citation type="journal article" date="2011" name="J. Bacteriol.">
        <title>Complete genome sequence of Polymorphum gilvum SL003B-26A1T, a crude oil-degrading bacterium from oil-polluted saline soil.</title>
        <authorList>
            <person name="Li S.G."/>
            <person name="Tang Y.Q."/>
            <person name="Nie Y."/>
            <person name="Cai M."/>
            <person name="Wu X.L."/>
        </authorList>
    </citation>
    <scope>NUCLEOTIDE SEQUENCE [LARGE SCALE GENOMIC DNA]</scope>
    <source>
        <strain evidence="5">LMG 25793 / CGMCC 1.9160 / SL003B-26A1</strain>
    </source>
</reference>
<dbReference type="InterPro" id="IPR050697">
    <property type="entry name" value="Adenylyl/Guanylyl_Cyclase_3/4"/>
</dbReference>
<gene>
    <name evidence="4" type="ordered locus">SL003B_2891</name>
</gene>
<keyword evidence="5" id="KW-1185">Reference proteome</keyword>
<name>F2J6E0_POLGS</name>
<evidence type="ECO:0000259" key="3">
    <source>
        <dbReference type="PROSITE" id="PS50885"/>
    </source>
</evidence>
<dbReference type="Gene3D" id="3.30.70.1230">
    <property type="entry name" value="Nucleotide cyclase"/>
    <property type="match status" value="1"/>
</dbReference>
<evidence type="ECO:0000313" key="4">
    <source>
        <dbReference type="EMBL" id="ADZ71314.1"/>
    </source>
</evidence>
<dbReference type="PANTHER" id="PTHR43081:SF1">
    <property type="entry name" value="ADENYLATE CYCLASE, TERMINAL-DIFFERENTIATION SPECIFIC"/>
    <property type="match status" value="1"/>
</dbReference>
<dbReference type="KEGG" id="pgv:SL003B_2891"/>
<dbReference type="Pfam" id="PF00672">
    <property type="entry name" value="HAMP"/>
    <property type="match status" value="1"/>
</dbReference>
<dbReference type="eggNOG" id="COG2114">
    <property type="taxonomic scope" value="Bacteria"/>
</dbReference>
<dbReference type="STRING" id="991905.SL003B_2891"/>
<keyword evidence="1" id="KW-0812">Transmembrane</keyword>
<feature type="domain" description="HAMP" evidence="3">
    <location>
        <begin position="329"/>
        <end position="383"/>
    </location>
</feature>
<dbReference type="PATRIC" id="fig|991905.3.peg.2965"/>
<feature type="transmembrane region" description="Helical" evidence="1">
    <location>
        <begin position="6"/>
        <end position="27"/>
    </location>
</feature>
<dbReference type="GO" id="GO:0004016">
    <property type="term" value="F:adenylate cyclase activity"/>
    <property type="evidence" value="ECO:0007669"/>
    <property type="project" value="UniProtKB-ARBA"/>
</dbReference>
<dbReference type="InterPro" id="IPR029787">
    <property type="entry name" value="Nucleotide_cyclase"/>
</dbReference>
<dbReference type="InterPro" id="IPR001054">
    <property type="entry name" value="A/G_cyclase"/>
</dbReference>
<keyword evidence="1" id="KW-0472">Membrane</keyword>
<dbReference type="AlphaFoldDB" id="F2J6E0"/>
<dbReference type="Proteomes" id="UP000008130">
    <property type="component" value="Chromosome"/>
</dbReference>
<sequence>MALTRIVSLSFGALVAVAVSLVLYMTVKANYENTFSLLGDKAILITQSMERQVRSHLDQVEMAAVGVKALIEEKRIAVADVDRLLDDLSSAIAANTHITVLLVTDPKGDRNGVFRAPNGRLWPFKRQVPIDGQQIHHLPDLEPTSRPTWGPLVQNPMGFFANVSVPLVVDGTLVGYLTASSSIASIGEAIEKLDDGPDSTTFILTGDDLLIVHSDKHLLTTGGQPTAALPAPISAFGDPVLANLANKKVFSGFRHAADLGIEIAAIEAEGDEFLMMRVPITGYSTQPWMVGQYFRAATVSREIRRLAGSAVVGIGAMVIAVLIAIWLGRRVAQPLRVIAEQSEHVGRLALDDVQPLPRSRVKEIDQVALAFNAMVIGLQAMNTYVPRSLFNKLMRLGVDSAARPREAELTMLFTDIVGFTALSENLSAAETAQVLNDHFAILVDAIEAEGGTVDKFIGDGMLAFWGAPDSRPDHAEAAVRTAQKIGLALRANNVRQASEGGVPMRLRIDIHTGSVVVGNVGALDRWNYTIVGDAVNVCERLQSLGREVAAQDEVAILASSETVHRLPSGCRRELVGVHHLRGRSGDIEVWKLDPFEPWTVPVREAGGWPQVPAAQ</sequence>
<dbReference type="GO" id="GO:0035556">
    <property type="term" value="P:intracellular signal transduction"/>
    <property type="evidence" value="ECO:0007669"/>
    <property type="project" value="InterPro"/>
</dbReference>
<keyword evidence="1" id="KW-1133">Transmembrane helix</keyword>
<dbReference type="InterPro" id="IPR003660">
    <property type="entry name" value="HAMP_dom"/>
</dbReference>
<protein>
    <submittedName>
        <fullName evidence="4">Adenylate cyclase 1</fullName>
    </submittedName>
</protein>
<dbReference type="Pfam" id="PF00211">
    <property type="entry name" value="Guanylate_cyc"/>
    <property type="match status" value="1"/>
</dbReference>
<dbReference type="CDD" id="cd06225">
    <property type="entry name" value="HAMP"/>
    <property type="match status" value="1"/>
</dbReference>
<dbReference type="GO" id="GO:0016020">
    <property type="term" value="C:membrane"/>
    <property type="evidence" value="ECO:0007669"/>
    <property type="project" value="InterPro"/>
</dbReference>
<dbReference type="CDD" id="cd07302">
    <property type="entry name" value="CHD"/>
    <property type="match status" value="1"/>
</dbReference>
<feature type="domain" description="Guanylate cyclase" evidence="2">
    <location>
        <begin position="410"/>
        <end position="542"/>
    </location>
</feature>
<dbReference type="HOGENOM" id="CLU_021956_1_0_5"/>
<organism evidence="4 5">
    <name type="scientific">Polymorphum gilvum (strain LMG 25793 / CGMCC 1.9160 / SL003B-26A1)</name>
    <dbReference type="NCBI Taxonomy" id="991905"/>
    <lineage>
        <taxon>Bacteria</taxon>
        <taxon>Pseudomonadati</taxon>
        <taxon>Pseudomonadota</taxon>
        <taxon>Alphaproteobacteria</taxon>
        <taxon>Rhodobacterales</taxon>
        <taxon>Paracoccaceae</taxon>
        <taxon>Polymorphum</taxon>
    </lineage>
</organism>
<dbReference type="PROSITE" id="PS50125">
    <property type="entry name" value="GUANYLATE_CYCLASE_2"/>
    <property type="match status" value="1"/>
</dbReference>
<feature type="transmembrane region" description="Helical" evidence="1">
    <location>
        <begin position="306"/>
        <end position="327"/>
    </location>
</feature>